<evidence type="ECO:0000313" key="3">
    <source>
        <dbReference type="Proteomes" id="UP001177003"/>
    </source>
</evidence>
<accession>A0AA35ZWA3</accession>
<feature type="compositionally biased region" description="Polar residues" evidence="1">
    <location>
        <begin position="356"/>
        <end position="365"/>
    </location>
</feature>
<feature type="region of interest" description="Disordered" evidence="1">
    <location>
        <begin position="351"/>
        <end position="375"/>
    </location>
</feature>
<dbReference type="AlphaFoldDB" id="A0AA35ZWA3"/>
<dbReference type="EMBL" id="OX465084">
    <property type="protein sequence ID" value="CAI9299027.1"/>
    <property type="molecule type" value="Genomic_DNA"/>
</dbReference>
<protein>
    <submittedName>
        <fullName evidence="2">Uncharacterized protein</fullName>
    </submittedName>
</protein>
<reference evidence="2" key="1">
    <citation type="submission" date="2023-04" db="EMBL/GenBank/DDBJ databases">
        <authorList>
            <person name="Vijverberg K."/>
            <person name="Xiong W."/>
            <person name="Schranz E."/>
        </authorList>
    </citation>
    <scope>NUCLEOTIDE SEQUENCE</scope>
</reference>
<evidence type="ECO:0000313" key="2">
    <source>
        <dbReference type="EMBL" id="CAI9299027.1"/>
    </source>
</evidence>
<feature type="region of interest" description="Disordered" evidence="1">
    <location>
        <begin position="29"/>
        <end position="54"/>
    </location>
</feature>
<sequence>MLKKVDPTNNVLVSYLQSIDTTVVTGVLHEDEERKKSKKSKKTTGGSLEKVAKAEKKKKIPVVEEVSQILTSVVDTQRIEASPSTEMIPSKTGGFRRIKIKRKSQMVKKTQVSHQGVTVREIPAPVSPLSKKRRAEDLAKFLKKSQRLEEVEQVPKTPEITLQEEVKTSSPVVSKSLERSSLPQVTSTTDSPTFQFIMDQPFTTIFSTQSTDPPHPSSPTDETMATDAETDNEGFGGTFEALHFDQAEEDFPDHMLMTMKQFKILNSKLNSILQSQADVGSGGITSMEVDSLMKVMEGRVISKASGLIRDSESRVLAKGFIGPIKPTRIILSPLESIKLYWAHLSSQGPLGFQAPPNESNSQGKHTATRHGSRWRQEAAATTLRKESQPPTRRCTLAVVTRGGRTDTSLLAAAAIMAGSHGGLSLGLPVHQLSKSTSATQEHPYACDTGLKLTWTHHFSGEEWRQLRKQHGWKR</sequence>
<organism evidence="2 3">
    <name type="scientific">Lactuca saligna</name>
    <name type="common">Willowleaf lettuce</name>
    <dbReference type="NCBI Taxonomy" id="75948"/>
    <lineage>
        <taxon>Eukaryota</taxon>
        <taxon>Viridiplantae</taxon>
        <taxon>Streptophyta</taxon>
        <taxon>Embryophyta</taxon>
        <taxon>Tracheophyta</taxon>
        <taxon>Spermatophyta</taxon>
        <taxon>Magnoliopsida</taxon>
        <taxon>eudicotyledons</taxon>
        <taxon>Gunneridae</taxon>
        <taxon>Pentapetalae</taxon>
        <taxon>asterids</taxon>
        <taxon>campanulids</taxon>
        <taxon>Asterales</taxon>
        <taxon>Asteraceae</taxon>
        <taxon>Cichorioideae</taxon>
        <taxon>Cichorieae</taxon>
        <taxon>Lactucinae</taxon>
        <taxon>Lactuca</taxon>
    </lineage>
</organism>
<keyword evidence="3" id="KW-1185">Reference proteome</keyword>
<proteinExistence type="predicted"/>
<gene>
    <name evidence="2" type="ORF">LSALG_LOCUS37756</name>
</gene>
<dbReference type="Proteomes" id="UP001177003">
    <property type="component" value="Chromosome 8"/>
</dbReference>
<name>A0AA35ZWA3_LACSI</name>
<evidence type="ECO:0000256" key="1">
    <source>
        <dbReference type="SAM" id="MobiDB-lite"/>
    </source>
</evidence>